<sequence length="72" mass="8123">MRCKNIRHHTTQCPADKLFGRGANDASAACFRIMRFSRPGVCTGRGGNGGGFHYKPLHQNNHIFKYTFNLIK</sequence>
<gene>
    <name evidence="1" type="ORF">BWD09_05640</name>
</gene>
<name>A0A1X3DC46_9NEIS</name>
<reference evidence="2" key="1">
    <citation type="submission" date="2017-01" db="EMBL/GenBank/DDBJ databases">
        <authorList>
            <person name="Wolfgang W.J."/>
            <person name="Cole J."/>
            <person name="Wroblewski D."/>
            <person name="Mcginnis J."/>
            <person name="Musser K.A."/>
        </authorList>
    </citation>
    <scope>NUCLEOTIDE SEQUENCE [LARGE SCALE GENOMIC DNA]</scope>
    <source>
        <strain evidence="2">DSM 19151</strain>
    </source>
</reference>
<dbReference type="STRING" id="194197.BWD09_05640"/>
<protein>
    <submittedName>
        <fullName evidence="1">Uncharacterized protein</fullName>
    </submittedName>
</protein>
<organism evidence="1 2">
    <name type="scientific">Neisseria dentiae</name>
    <dbReference type="NCBI Taxonomy" id="194197"/>
    <lineage>
        <taxon>Bacteria</taxon>
        <taxon>Pseudomonadati</taxon>
        <taxon>Pseudomonadota</taxon>
        <taxon>Betaproteobacteria</taxon>
        <taxon>Neisseriales</taxon>
        <taxon>Neisseriaceae</taxon>
        <taxon>Neisseria</taxon>
    </lineage>
</organism>
<dbReference type="Proteomes" id="UP000193118">
    <property type="component" value="Unassembled WGS sequence"/>
</dbReference>
<dbReference type="EMBL" id="MTBO01000010">
    <property type="protein sequence ID" value="OSI17470.1"/>
    <property type="molecule type" value="Genomic_DNA"/>
</dbReference>
<comment type="caution">
    <text evidence="1">The sequence shown here is derived from an EMBL/GenBank/DDBJ whole genome shotgun (WGS) entry which is preliminary data.</text>
</comment>
<proteinExistence type="predicted"/>
<evidence type="ECO:0000313" key="2">
    <source>
        <dbReference type="Proteomes" id="UP000193118"/>
    </source>
</evidence>
<accession>A0A1X3DC46</accession>
<dbReference type="AlphaFoldDB" id="A0A1X3DC46"/>
<evidence type="ECO:0000313" key="1">
    <source>
        <dbReference type="EMBL" id="OSI17470.1"/>
    </source>
</evidence>
<keyword evidence="2" id="KW-1185">Reference proteome</keyword>